<dbReference type="SUPFAM" id="SSF56519">
    <property type="entry name" value="Penicillin binding protein dimerisation domain"/>
    <property type="match status" value="1"/>
</dbReference>
<evidence type="ECO:0000256" key="3">
    <source>
        <dbReference type="ARBA" id="ARBA00023136"/>
    </source>
</evidence>
<sequence length="604" mass="67323">MNSLLFQPVESKKNNLSTDRTRSRALIVFAFLSLGFTVISLRLLQIQLFEHEKYLELATTVHTVRKVLPPKRGYIVDCKNVPLAQSFLTYKVRLDGMNVQEPALTIQELEELLGLEKNSLLQNFRRMDRSYLLAKGLSEEKVQALEAFEKEKLKQWKKKRLPAEHFLTFEEDYSRIYPCGREAAPLIGYLDENGKGAAGVEKAMNEWLEGTPGEKWIEKDVFGKEIAAYRGLEVKPVDGCNVSLTLDSVIQHIVEEGIDRVEKEFWPNGIMAIVMNPKTGEILAMAQRPSFDPNRREKWNIAFLKNKNLTDPVEPGSIFKIVTLSGVLEEKIFSLDNSTINCENGAFFYGGKTLHDSHPYGMLSVREVVMKSSNIGFAKMGLELGENRLYHYARAFGFGEPTGMLPGQGESAGILYPPRLWSKLSITRIPMGQEIAVTPIQMIRAMAAIANHGYLVKPMIIKDIRNPQGKIIRSFSPVIIRRVISERTAKLVTSALVSVVSPKGTGAKAAIMGFTVAGKTGTAQKVVHGNYVKGKYISSFIGFLPAEDPEFVLMIMVDEPHGTQYYAASVAAPAFSYIGSEIAQALNLTPKCVPAQAIRIETEK</sequence>
<evidence type="ECO:0000256" key="4">
    <source>
        <dbReference type="SAM" id="Phobius"/>
    </source>
</evidence>
<dbReference type="Proteomes" id="UP000315925">
    <property type="component" value="Chromosome"/>
</dbReference>
<dbReference type="GO" id="GO:0071555">
    <property type="term" value="P:cell wall organization"/>
    <property type="evidence" value="ECO:0007669"/>
    <property type="project" value="TreeGrafter"/>
</dbReference>
<keyword evidence="9" id="KW-1185">Reference proteome</keyword>
<dbReference type="InterPro" id="IPR012338">
    <property type="entry name" value="Beta-lactam/transpept-like"/>
</dbReference>
<feature type="domain" description="Penicillin-binding protein transpeptidase" evidence="5">
    <location>
        <begin position="271"/>
        <end position="576"/>
    </location>
</feature>
<evidence type="ECO:0000256" key="2">
    <source>
        <dbReference type="ARBA" id="ARBA00022645"/>
    </source>
</evidence>
<dbReference type="Pfam" id="PF00905">
    <property type="entry name" value="Transpeptidase"/>
    <property type="match status" value="1"/>
</dbReference>
<gene>
    <name evidence="7" type="ORF">A946_01305</name>
    <name evidence="8" type="ORF">kam1_1433</name>
</gene>
<dbReference type="InterPro" id="IPR050515">
    <property type="entry name" value="Beta-lactam/transpept"/>
</dbReference>
<evidence type="ECO:0000256" key="1">
    <source>
        <dbReference type="ARBA" id="ARBA00004370"/>
    </source>
</evidence>
<dbReference type="Gene3D" id="3.30.450.330">
    <property type="match status" value="1"/>
</dbReference>
<dbReference type="RefSeq" id="WP_039720633.1">
    <property type="nucleotide sequence ID" value="NZ_CP037899.1"/>
</dbReference>
<keyword evidence="3 4" id="KW-0472">Membrane</keyword>
<keyword evidence="8" id="KW-0131">Cell cycle</keyword>
<dbReference type="GO" id="GO:0004180">
    <property type="term" value="F:carboxypeptidase activity"/>
    <property type="evidence" value="ECO:0007669"/>
    <property type="project" value="UniProtKB-KW"/>
</dbReference>
<dbReference type="EMBL" id="CP037899">
    <property type="protein sequence ID" value="QDQ42655.1"/>
    <property type="molecule type" value="Genomic_DNA"/>
</dbReference>
<dbReference type="Pfam" id="PF03717">
    <property type="entry name" value="PBP_dimer"/>
    <property type="match status" value="1"/>
</dbReference>
<dbReference type="GO" id="GO:0005886">
    <property type="term" value="C:plasma membrane"/>
    <property type="evidence" value="ECO:0007669"/>
    <property type="project" value="TreeGrafter"/>
</dbReference>
<dbReference type="OrthoDB" id="9770103at2"/>
<reference evidence="10" key="3">
    <citation type="submission" date="2019-03" db="EMBL/GenBank/DDBJ databases">
        <title>Complete genome of Methylacidiphilum kamchatkense Kam1.</title>
        <authorList>
            <person name="Kruse T."/>
            <person name="Murarilal Ratnadevi C."/>
            <person name="Erikstad H.-A."/>
            <person name="Birkeland N.-K."/>
        </authorList>
    </citation>
    <scope>NUCLEOTIDE SEQUENCE [LARGE SCALE GENOMIC DNA]</scope>
    <source>
        <strain evidence="10">kam1</strain>
    </source>
</reference>
<keyword evidence="2" id="KW-0645">Protease</keyword>
<comment type="subcellular location">
    <subcellularLocation>
        <location evidence="1">Membrane</location>
    </subcellularLocation>
</comment>
<dbReference type="EMBL" id="JQNX01000001">
    <property type="protein sequence ID" value="KIE59369.1"/>
    <property type="molecule type" value="Genomic_DNA"/>
</dbReference>
<dbReference type="Gene3D" id="3.90.1310.10">
    <property type="entry name" value="Penicillin-binding protein 2a (Domain 2)"/>
    <property type="match status" value="1"/>
</dbReference>
<evidence type="ECO:0000259" key="6">
    <source>
        <dbReference type="Pfam" id="PF03717"/>
    </source>
</evidence>
<name>A0A0C1USW4_9BACT</name>
<dbReference type="InterPro" id="IPR005311">
    <property type="entry name" value="PBP_dimer"/>
</dbReference>
<dbReference type="PANTHER" id="PTHR30627">
    <property type="entry name" value="PEPTIDOGLYCAN D,D-TRANSPEPTIDASE"/>
    <property type="match status" value="1"/>
</dbReference>
<dbReference type="Gene3D" id="3.40.710.10">
    <property type="entry name" value="DD-peptidase/beta-lactamase superfamily"/>
    <property type="match status" value="1"/>
</dbReference>
<dbReference type="InterPro" id="IPR001460">
    <property type="entry name" value="PCN-bd_Tpept"/>
</dbReference>
<dbReference type="InterPro" id="IPR036138">
    <property type="entry name" value="PBP_dimer_sf"/>
</dbReference>
<dbReference type="KEGG" id="mkc:kam1_1433"/>
<keyword evidence="4" id="KW-1133">Transmembrane helix</keyword>
<evidence type="ECO:0000313" key="9">
    <source>
        <dbReference type="Proteomes" id="UP000031594"/>
    </source>
</evidence>
<proteinExistence type="predicted"/>
<keyword evidence="4" id="KW-0812">Transmembrane</keyword>
<accession>A0A0C1USW4</accession>
<reference evidence="7 9" key="1">
    <citation type="submission" date="2014-08" db="EMBL/GenBank/DDBJ databases">
        <title>Methylacidiphilum kamchatkense strain Kam1 draft genome sequence.</title>
        <authorList>
            <person name="Birkeland N.-K."/>
            <person name="Erikstad H.A."/>
        </authorList>
    </citation>
    <scope>NUCLEOTIDE SEQUENCE [LARGE SCALE GENOMIC DNA]</scope>
    <source>
        <strain evidence="7 9">Kam1</strain>
    </source>
</reference>
<keyword evidence="8" id="KW-0132">Cell division</keyword>
<evidence type="ECO:0000313" key="7">
    <source>
        <dbReference type="EMBL" id="KIE59369.1"/>
    </source>
</evidence>
<dbReference type="SUPFAM" id="SSF56601">
    <property type="entry name" value="beta-lactamase/transpeptidase-like"/>
    <property type="match status" value="1"/>
</dbReference>
<evidence type="ECO:0000313" key="10">
    <source>
        <dbReference type="Proteomes" id="UP000315925"/>
    </source>
</evidence>
<reference evidence="8" key="2">
    <citation type="journal article" date="2019" name="BMC Genomics">
        <title>Complete genome sequence analysis of the thermoacidophilic verrucomicrobial methanotroph 'Candidatus Methylacidiphilum kamchatkense' strain Kam1 and comparison with its closest relatives.</title>
        <authorList>
            <person name="Kruse T."/>
            <person name="Ratnadevi C.M."/>
            <person name="Erikstad H.A."/>
            <person name="Birkeland N.K."/>
        </authorList>
    </citation>
    <scope>NUCLEOTIDE SEQUENCE</scope>
    <source>
        <strain evidence="8">Kam1</strain>
    </source>
</reference>
<dbReference type="GO" id="GO:0008658">
    <property type="term" value="F:penicillin binding"/>
    <property type="evidence" value="ECO:0007669"/>
    <property type="project" value="InterPro"/>
</dbReference>
<keyword evidence="2" id="KW-0121">Carboxypeptidase</keyword>
<dbReference type="Proteomes" id="UP000031594">
    <property type="component" value="Unassembled WGS sequence"/>
</dbReference>
<dbReference type="GO" id="GO:0051301">
    <property type="term" value="P:cell division"/>
    <property type="evidence" value="ECO:0007669"/>
    <property type="project" value="UniProtKB-KW"/>
</dbReference>
<organism evidence="8 10">
    <name type="scientific">Methylacidiphilum kamchatkense Kam1</name>
    <dbReference type="NCBI Taxonomy" id="1202785"/>
    <lineage>
        <taxon>Bacteria</taxon>
        <taxon>Pseudomonadati</taxon>
        <taxon>Verrucomicrobiota</taxon>
        <taxon>Methylacidiphilae</taxon>
        <taxon>Methylacidiphilales</taxon>
        <taxon>Methylacidiphilaceae</taxon>
        <taxon>Methylacidiphilum (ex Ratnadevi et al. 2023)</taxon>
    </lineage>
</organism>
<dbReference type="STRING" id="1202785.A946_01305"/>
<dbReference type="PANTHER" id="PTHR30627:SF1">
    <property type="entry name" value="PEPTIDOGLYCAN D,D-TRANSPEPTIDASE FTSI"/>
    <property type="match status" value="1"/>
</dbReference>
<protein>
    <submittedName>
        <fullName evidence="7 8">Cell division protein FtsI</fullName>
    </submittedName>
</protein>
<evidence type="ECO:0000259" key="5">
    <source>
        <dbReference type="Pfam" id="PF00905"/>
    </source>
</evidence>
<keyword evidence="2" id="KW-0378">Hydrolase</keyword>
<feature type="transmembrane region" description="Helical" evidence="4">
    <location>
        <begin position="25"/>
        <end position="44"/>
    </location>
</feature>
<dbReference type="AlphaFoldDB" id="A0A0C1USW4"/>
<evidence type="ECO:0000313" key="8">
    <source>
        <dbReference type="EMBL" id="QDQ42655.1"/>
    </source>
</evidence>
<feature type="domain" description="Penicillin-binding protein dimerisation" evidence="6">
    <location>
        <begin position="68"/>
        <end position="227"/>
    </location>
</feature>